<dbReference type="PROSITE" id="PS50878">
    <property type="entry name" value="RT_POL"/>
    <property type="match status" value="1"/>
</dbReference>
<dbReference type="GO" id="GO:0003676">
    <property type="term" value="F:nucleic acid binding"/>
    <property type="evidence" value="ECO:0007669"/>
    <property type="project" value="InterPro"/>
</dbReference>
<dbReference type="InterPro" id="IPR052560">
    <property type="entry name" value="RdDP_mobile_element"/>
</dbReference>
<gene>
    <name evidence="3" type="ORF">O3G_MSEX012673</name>
</gene>
<dbReference type="GO" id="GO:0004523">
    <property type="term" value="F:RNA-DNA hybrid ribonuclease activity"/>
    <property type="evidence" value="ECO:0007669"/>
    <property type="project" value="InterPro"/>
</dbReference>
<dbReference type="InterPro" id="IPR002156">
    <property type="entry name" value="RNaseH_domain"/>
</dbReference>
<dbReference type="Pfam" id="PF00078">
    <property type="entry name" value="RVT_1"/>
    <property type="match status" value="1"/>
</dbReference>
<evidence type="ECO:0000313" key="3">
    <source>
        <dbReference type="EMBL" id="KAG6461494.1"/>
    </source>
</evidence>
<reference evidence="3" key="1">
    <citation type="journal article" date="2016" name="Insect Biochem. Mol. Biol.">
        <title>Multifaceted biological insights from a draft genome sequence of the tobacco hornworm moth, Manduca sexta.</title>
        <authorList>
            <person name="Kanost M.R."/>
            <person name="Arrese E.L."/>
            <person name="Cao X."/>
            <person name="Chen Y.R."/>
            <person name="Chellapilla S."/>
            <person name="Goldsmith M.R."/>
            <person name="Grosse-Wilde E."/>
            <person name="Heckel D.G."/>
            <person name="Herndon N."/>
            <person name="Jiang H."/>
            <person name="Papanicolaou A."/>
            <person name="Qu J."/>
            <person name="Soulages J.L."/>
            <person name="Vogel H."/>
            <person name="Walters J."/>
            <person name="Waterhouse R.M."/>
            <person name="Ahn S.J."/>
            <person name="Almeida F.C."/>
            <person name="An C."/>
            <person name="Aqrawi P."/>
            <person name="Bretschneider A."/>
            <person name="Bryant W.B."/>
            <person name="Bucks S."/>
            <person name="Chao H."/>
            <person name="Chevignon G."/>
            <person name="Christen J.M."/>
            <person name="Clarke D.F."/>
            <person name="Dittmer N.T."/>
            <person name="Ferguson L.C.F."/>
            <person name="Garavelou S."/>
            <person name="Gordon K.H.J."/>
            <person name="Gunaratna R.T."/>
            <person name="Han Y."/>
            <person name="Hauser F."/>
            <person name="He Y."/>
            <person name="Heidel-Fischer H."/>
            <person name="Hirsh A."/>
            <person name="Hu Y."/>
            <person name="Jiang H."/>
            <person name="Kalra D."/>
            <person name="Klinner C."/>
            <person name="Konig C."/>
            <person name="Kovar C."/>
            <person name="Kroll A.R."/>
            <person name="Kuwar S.S."/>
            <person name="Lee S.L."/>
            <person name="Lehman R."/>
            <person name="Li K."/>
            <person name="Li Z."/>
            <person name="Liang H."/>
            <person name="Lovelace S."/>
            <person name="Lu Z."/>
            <person name="Mansfield J.H."/>
            <person name="McCulloch K.J."/>
            <person name="Mathew T."/>
            <person name="Morton B."/>
            <person name="Muzny D.M."/>
            <person name="Neunemann D."/>
            <person name="Ongeri F."/>
            <person name="Pauchet Y."/>
            <person name="Pu L.L."/>
            <person name="Pyrousis I."/>
            <person name="Rao X.J."/>
            <person name="Redding A."/>
            <person name="Roesel C."/>
            <person name="Sanchez-Gracia A."/>
            <person name="Schaack S."/>
            <person name="Shukla A."/>
            <person name="Tetreau G."/>
            <person name="Wang Y."/>
            <person name="Xiong G.H."/>
            <person name="Traut W."/>
            <person name="Walsh T.K."/>
            <person name="Worley K.C."/>
            <person name="Wu D."/>
            <person name="Wu W."/>
            <person name="Wu Y.Q."/>
            <person name="Zhang X."/>
            <person name="Zou Z."/>
            <person name="Zucker H."/>
            <person name="Briscoe A.D."/>
            <person name="Burmester T."/>
            <person name="Clem R.J."/>
            <person name="Feyereisen R."/>
            <person name="Grimmelikhuijzen C.J.P."/>
            <person name="Hamodrakas S.J."/>
            <person name="Hansson B.S."/>
            <person name="Huguet E."/>
            <person name="Jermiin L.S."/>
            <person name="Lan Q."/>
            <person name="Lehman H.K."/>
            <person name="Lorenzen M."/>
            <person name="Merzendorfer H."/>
            <person name="Michalopoulos I."/>
            <person name="Morton D.B."/>
            <person name="Muthukrishnan S."/>
            <person name="Oakeshott J.G."/>
            <person name="Palmer W."/>
            <person name="Park Y."/>
            <person name="Passarelli A.L."/>
            <person name="Rozas J."/>
            <person name="Schwartz L.M."/>
            <person name="Smith W."/>
            <person name="Southgate A."/>
            <person name="Vilcinskas A."/>
            <person name="Vogt R."/>
            <person name="Wang P."/>
            <person name="Werren J."/>
            <person name="Yu X.Q."/>
            <person name="Zhou J.J."/>
            <person name="Brown S.J."/>
            <person name="Scherer S.E."/>
            <person name="Richards S."/>
            <person name="Blissard G.W."/>
        </authorList>
    </citation>
    <scope>NUCLEOTIDE SEQUENCE</scope>
</reference>
<dbReference type="Pfam" id="PF14529">
    <property type="entry name" value="Exo_endo_phos_2"/>
    <property type="match status" value="1"/>
</dbReference>
<dbReference type="PANTHER" id="PTHR36688:SF2">
    <property type="entry name" value="ENDONUCLEASE_EXONUCLEASE_PHOSPHATASE DOMAIN-CONTAINING PROTEIN"/>
    <property type="match status" value="1"/>
</dbReference>
<sequence length="1229" mass="140902">MGRVALNIMQWNAQSIKPKLVILEQLLHQEKIHILAVSETWLNSHTNLNIKDYCIFRRDRSDSYGGVAILIHRSFKAQICQTSNINPSLEVLVVKVFNCEYVEHVIAAYCPPHVYTSPADWDRLFSISDRKTLVLGDFNGHHSNWSTKTDSRGSLIFDSLIYHNFVTLNDGRPTRVRLVNGVLQQSAPDVTMVSSDISWRFNWQVTNECLNSDHLIIKITTSTNHAPIFTQRRNLKYANWEKYRQIIVEKIENHLMPIDLQEGYNVLIKIINEAADIAIPVVKLCHNPNSNFVPKPYWTPSLSKAVAERRLALANLRRNPTSENLTKLQEKVRISQRLIRNAKSRNWWQFCSFLNETTSASELWYRMRWLKSSNLSKPYITEDTAKNLLRNLTPDFVEPPSPNFVSLNPKLETEITLHELEKCLKSKDTAPGSDEISYSMLFNLPVVGKVTLLNLFNSFLSLSFVPVQWRNVRIIPIPKPGCEASSSIRLRPISLMSCLCKTFHNIIHKRLEGHIESNKLFAEETKGFRKARSCLDNLTDLVTQIQIGFSNKQITVACFLDVDNAYNNVDVTSLLLTLDRLNVGSKFCKYLWEFLKNRSLIINSLNYNLIRNTGRGLAQGDPLSPLLFNVATIQICKRIVSISNVNISQYADDFVIYVTSHHRNEAEYQCQIALDKLYGLFTQINLDISPNKSKICIFRKGCHRCDVKLKINNLYMEVVETVKYLGVWLDRSLRWNSHINNLTIKALKILNIFKVLAGSGWGVHPKHLRKLYIAIIRSRLDYASFLYDNSCKTNLAKLDRIQNQAMRVIGGFVRSTPIHVMESELCLCPLHVRRQYLSGKFWLKIKSMNNYSISKISTLTNLTQRAYWNNKKKPCLTLTHNVLNTKPIYSSDQIGMFSLDIWINYINISKIICIDIVGMTKSKRQLHPVSIKNITAIFLNNRYDNFHKFFTDGSLNGVEAGAAFYDLYANCHAKFKINSNSISIMEIELVAILEALSYIKSTNYSNVVILPDSKSSLQHLAQCTSNFRGRPVAYAILKLLMELQSSSKNIILQWIPSHMGLNGNEVADKLAKQAITDGIPLHIMPSFANYIPLLKKICFDSWNEYFDERSREKGIWYRTIQPHTLSSPWIDNKILNRNELVIALRLRSGHIPCNKFSYLMRKTTSPNCQTCQVIDDIYHILMECARNTSMRNDCDINILDIGHCNSLLALPLSEDTRKLYKVAAGRSGN</sequence>
<dbReference type="Proteomes" id="UP000791440">
    <property type="component" value="Unassembled WGS sequence"/>
</dbReference>
<reference evidence="3" key="2">
    <citation type="submission" date="2020-12" db="EMBL/GenBank/DDBJ databases">
        <authorList>
            <person name="Kanost M."/>
        </authorList>
    </citation>
    <scope>NUCLEOTIDE SEQUENCE</scope>
</reference>
<dbReference type="CDD" id="cd01650">
    <property type="entry name" value="RT_nLTR_like"/>
    <property type="match status" value="1"/>
</dbReference>
<dbReference type="EMBL" id="JH668750">
    <property type="protein sequence ID" value="KAG6461494.1"/>
    <property type="molecule type" value="Genomic_DNA"/>
</dbReference>
<evidence type="ECO:0000259" key="1">
    <source>
        <dbReference type="PROSITE" id="PS50878"/>
    </source>
</evidence>
<dbReference type="Pfam" id="PF00075">
    <property type="entry name" value="RNase_H"/>
    <property type="match status" value="1"/>
</dbReference>
<dbReference type="CDD" id="cd09276">
    <property type="entry name" value="Rnase_HI_RT_non_LTR"/>
    <property type="match status" value="1"/>
</dbReference>
<name>A0A922CWZ0_MANSE</name>
<dbReference type="InterPro" id="IPR000477">
    <property type="entry name" value="RT_dom"/>
</dbReference>
<comment type="caution">
    <text evidence="3">The sequence shown here is derived from an EMBL/GenBank/DDBJ whole genome shotgun (WGS) entry which is preliminary data.</text>
</comment>
<organism evidence="3 4">
    <name type="scientific">Manduca sexta</name>
    <name type="common">Tobacco hawkmoth</name>
    <name type="synonym">Tobacco hornworm</name>
    <dbReference type="NCBI Taxonomy" id="7130"/>
    <lineage>
        <taxon>Eukaryota</taxon>
        <taxon>Metazoa</taxon>
        <taxon>Ecdysozoa</taxon>
        <taxon>Arthropoda</taxon>
        <taxon>Hexapoda</taxon>
        <taxon>Insecta</taxon>
        <taxon>Pterygota</taxon>
        <taxon>Neoptera</taxon>
        <taxon>Endopterygota</taxon>
        <taxon>Lepidoptera</taxon>
        <taxon>Glossata</taxon>
        <taxon>Ditrysia</taxon>
        <taxon>Bombycoidea</taxon>
        <taxon>Sphingidae</taxon>
        <taxon>Sphinginae</taxon>
        <taxon>Sphingini</taxon>
        <taxon>Manduca</taxon>
    </lineage>
</organism>
<dbReference type="AlphaFoldDB" id="A0A922CWZ0"/>
<protein>
    <submittedName>
        <fullName evidence="3">Uncharacterized protein</fullName>
    </submittedName>
</protein>
<feature type="domain" description="Reverse transcriptase" evidence="1">
    <location>
        <begin position="458"/>
        <end position="729"/>
    </location>
</feature>
<evidence type="ECO:0000313" key="4">
    <source>
        <dbReference type="Proteomes" id="UP000791440"/>
    </source>
</evidence>
<accession>A0A922CWZ0</accession>
<evidence type="ECO:0000259" key="2">
    <source>
        <dbReference type="PROSITE" id="PS50879"/>
    </source>
</evidence>
<keyword evidence="4" id="KW-1185">Reference proteome</keyword>
<feature type="domain" description="RNase H type-1" evidence="2">
    <location>
        <begin position="943"/>
        <end position="1076"/>
    </location>
</feature>
<dbReference type="PANTHER" id="PTHR36688">
    <property type="entry name" value="ENDO/EXONUCLEASE/PHOSPHATASE DOMAIN-CONTAINING PROTEIN"/>
    <property type="match status" value="1"/>
</dbReference>
<dbReference type="InterPro" id="IPR005135">
    <property type="entry name" value="Endo/exonuclease/phosphatase"/>
</dbReference>
<dbReference type="PROSITE" id="PS50879">
    <property type="entry name" value="RNASE_H_1"/>
    <property type="match status" value="1"/>
</dbReference>
<proteinExistence type="predicted"/>